<gene>
    <name evidence="2" type="primary">Acey_s0310.g2095</name>
    <name evidence="2" type="ORF">Y032_0310g2095</name>
</gene>
<feature type="transmembrane region" description="Helical" evidence="1">
    <location>
        <begin position="127"/>
        <end position="149"/>
    </location>
</feature>
<evidence type="ECO:0000256" key="1">
    <source>
        <dbReference type="SAM" id="Phobius"/>
    </source>
</evidence>
<keyword evidence="3" id="KW-1185">Reference proteome</keyword>
<accession>A0A016S3D7</accession>
<dbReference type="Proteomes" id="UP000024635">
    <property type="component" value="Unassembled WGS sequence"/>
</dbReference>
<keyword evidence="1" id="KW-0812">Transmembrane</keyword>
<sequence>MRPQDVSIVDAGFNTIILVISIRHRGTVLFLSFAGLFIAGVFIFKVNDYSTTGFMTIRDKVISNYSEILFINQRNNISVYDLLVSIDTTMREMSQPKLDGTRMDPVAVLNMMFGIKMNFATSDQLLINIYFFVANLVISLIVVCLCYIFDRKFNERFASEWSLVTCPPRDIVLEYKQQLERGEATDGKRRVCTMANPLPKDLDKSLFLHPVSYPRPAIKLLLIFMLYSMFMATVIALMKRSSFSQEYFALLNFSAGIAQQIQLGNVWDYFIWFISLFGVVLYKYTMYSLTLIVIDLICAIVCIRERVTPILID</sequence>
<feature type="transmembrane region" description="Helical" evidence="1">
    <location>
        <begin position="28"/>
        <end position="46"/>
    </location>
</feature>
<keyword evidence="1" id="KW-0472">Membrane</keyword>
<protein>
    <submittedName>
        <fullName evidence="2">Uncharacterized protein</fullName>
    </submittedName>
</protein>
<dbReference type="OrthoDB" id="5872734at2759"/>
<name>A0A016S3D7_9BILA</name>
<dbReference type="AlphaFoldDB" id="A0A016S3D7"/>
<dbReference type="EMBL" id="JARK01001646">
    <property type="protein sequence ID" value="EYB84764.1"/>
    <property type="molecule type" value="Genomic_DNA"/>
</dbReference>
<proteinExistence type="predicted"/>
<comment type="caution">
    <text evidence="2">The sequence shown here is derived from an EMBL/GenBank/DDBJ whole genome shotgun (WGS) entry which is preliminary data.</text>
</comment>
<evidence type="ECO:0000313" key="2">
    <source>
        <dbReference type="EMBL" id="EYB84764.1"/>
    </source>
</evidence>
<feature type="transmembrane region" description="Helical" evidence="1">
    <location>
        <begin position="220"/>
        <end position="238"/>
    </location>
</feature>
<keyword evidence="1" id="KW-1133">Transmembrane helix</keyword>
<feature type="transmembrane region" description="Helical" evidence="1">
    <location>
        <begin position="270"/>
        <end position="303"/>
    </location>
</feature>
<evidence type="ECO:0000313" key="3">
    <source>
        <dbReference type="Proteomes" id="UP000024635"/>
    </source>
</evidence>
<organism evidence="2 3">
    <name type="scientific">Ancylostoma ceylanicum</name>
    <dbReference type="NCBI Taxonomy" id="53326"/>
    <lineage>
        <taxon>Eukaryota</taxon>
        <taxon>Metazoa</taxon>
        <taxon>Ecdysozoa</taxon>
        <taxon>Nematoda</taxon>
        <taxon>Chromadorea</taxon>
        <taxon>Rhabditida</taxon>
        <taxon>Rhabditina</taxon>
        <taxon>Rhabditomorpha</taxon>
        <taxon>Strongyloidea</taxon>
        <taxon>Ancylostomatidae</taxon>
        <taxon>Ancylostomatinae</taxon>
        <taxon>Ancylostoma</taxon>
    </lineage>
</organism>
<reference evidence="3" key="1">
    <citation type="journal article" date="2015" name="Nat. Genet.">
        <title>The genome and transcriptome of the zoonotic hookworm Ancylostoma ceylanicum identify infection-specific gene families.</title>
        <authorList>
            <person name="Schwarz E.M."/>
            <person name="Hu Y."/>
            <person name="Antoshechkin I."/>
            <person name="Miller M.M."/>
            <person name="Sternberg P.W."/>
            <person name="Aroian R.V."/>
        </authorList>
    </citation>
    <scope>NUCLEOTIDE SEQUENCE</scope>
    <source>
        <strain evidence="3">HY135</strain>
    </source>
</reference>